<accession>A0A5C3L4F9</accession>
<name>A0A5C3L4F9_COPMA</name>
<dbReference type="EMBL" id="ML210168">
    <property type="protein sequence ID" value="TFK27036.1"/>
    <property type="molecule type" value="Genomic_DNA"/>
</dbReference>
<evidence type="ECO:0000256" key="2">
    <source>
        <dbReference type="SAM" id="Phobius"/>
    </source>
</evidence>
<keyword evidence="2" id="KW-0472">Membrane</keyword>
<reference evidence="3 4" key="1">
    <citation type="journal article" date="2019" name="Nat. Ecol. Evol.">
        <title>Megaphylogeny resolves global patterns of mushroom evolution.</title>
        <authorList>
            <person name="Varga T."/>
            <person name="Krizsan K."/>
            <person name="Foldi C."/>
            <person name="Dima B."/>
            <person name="Sanchez-Garcia M."/>
            <person name="Sanchez-Ramirez S."/>
            <person name="Szollosi G.J."/>
            <person name="Szarkandi J.G."/>
            <person name="Papp V."/>
            <person name="Albert L."/>
            <person name="Andreopoulos W."/>
            <person name="Angelini C."/>
            <person name="Antonin V."/>
            <person name="Barry K.W."/>
            <person name="Bougher N.L."/>
            <person name="Buchanan P."/>
            <person name="Buyck B."/>
            <person name="Bense V."/>
            <person name="Catcheside P."/>
            <person name="Chovatia M."/>
            <person name="Cooper J."/>
            <person name="Damon W."/>
            <person name="Desjardin D."/>
            <person name="Finy P."/>
            <person name="Geml J."/>
            <person name="Haridas S."/>
            <person name="Hughes K."/>
            <person name="Justo A."/>
            <person name="Karasinski D."/>
            <person name="Kautmanova I."/>
            <person name="Kiss B."/>
            <person name="Kocsube S."/>
            <person name="Kotiranta H."/>
            <person name="LaButti K.M."/>
            <person name="Lechner B.E."/>
            <person name="Liimatainen K."/>
            <person name="Lipzen A."/>
            <person name="Lukacs Z."/>
            <person name="Mihaltcheva S."/>
            <person name="Morgado L.N."/>
            <person name="Niskanen T."/>
            <person name="Noordeloos M.E."/>
            <person name="Ohm R.A."/>
            <person name="Ortiz-Santana B."/>
            <person name="Ovrebo C."/>
            <person name="Racz N."/>
            <person name="Riley R."/>
            <person name="Savchenko A."/>
            <person name="Shiryaev A."/>
            <person name="Soop K."/>
            <person name="Spirin V."/>
            <person name="Szebenyi C."/>
            <person name="Tomsovsky M."/>
            <person name="Tulloss R.E."/>
            <person name="Uehling J."/>
            <person name="Grigoriev I.V."/>
            <person name="Vagvolgyi C."/>
            <person name="Papp T."/>
            <person name="Martin F.M."/>
            <person name="Miettinen O."/>
            <person name="Hibbett D.S."/>
            <person name="Nagy L.G."/>
        </authorList>
    </citation>
    <scope>NUCLEOTIDE SEQUENCE [LARGE SCALE GENOMIC DNA]</scope>
    <source>
        <strain evidence="3 4">CBS 121175</strain>
    </source>
</reference>
<keyword evidence="2" id="KW-0812">Transmembrane</keyword>
<dbReference type="AlphaFoldDB" id="A0A5C3L4F9"/>
<keyword evidence="2" id="KW-1133">Transmembrane helix</keyword>
<evidence type="ECO:0000313" key="3">
    <source>
        <dbReference type="EMBL" id="TFK27036.1"/>
    </source>
</evidence>
<sequence length="377" mass="41719">MTYPWRTIINDARSYMEIQSKARRNIVEARAEPKQLSQEDITSVALGVTFSVVVLALIAFGIWYFIIRPRRRAVDIEAGSTEKRNWWMVDSKEKSGVSDWWRKSYAAPDRVEPPPSAGPRSSLKRLRSALTRKGALKGTSSGALLIPKKVTVTSPTYTIDLPMQTEPSPPPALPPKPRYPSILDRSYRVPLYPTQAQPQDASPPRSLTSPAPQHPIMVAELNVRRKVSLPPRALKIANGRPFIQLSERKMGLPRSPAHHRKGGLMGQFKHPFMPLKDSDTAFPTISAPMPCTETEATNPKLGYAYAASLTQPRVAPTPTGPRVARSNTRRVPAPVYVGSAPQSRSLMPATPRHLRDDSRVFPPGQSPTVRSPMPAPI</sequence>
<gene>
    <name evidence="3" type="ORF">FA15DRAFT_692732</name>
</gene>
<feature type="transmembrane region" description="Helical" evidence="2">
    <location>
        <begin position="44"/>
        <end position="66"/>
    </location>
</feature>
<keyword evidence="4" id="KW-1185">Reference proteome</keyword>
<protein>
    <submittedName>
        <fullName evidence="3">Uncharacterized protein</fullName>
    </submittedName>
</protein>
<dbReference type="Proteomes" id="UP000307440">
    <property type="component" value="Unassembled WGS sequence"/>
</dbReference>
<dbReference type="OrthoDB" id="2962799at2759"/>
<evidence type="ECO:0000256" key="1">
    <source>
        <dbReference type="SAM" id="MobiDB-lite"/>
    </source>
</evidence>
<evidence type="ECO:0000313" key="4">
    <source>
        <dbReference type="Proteomes" id="UP000307440"/>
    </source>
</evidence>
<organism evidence="3 4">
    <name type="scientific">Coprinopsis marcescibilis</name>
    <name type="common">Agaric fungus</name>
    <name type="synonym">Psathyrella marcescibilis</name>
    <dbReference type="NCBI Taxonomy" id="230819"/>
    <lineage>
        <taxon>Eukaryota</taxon>
        <taxon>Fungi</taxon>
        <taxon>Dikarya</taxon>
        <taxon>Basidiomycota</taxon>
        <taxon>Agaricomycotina</taxon>
        <taxon>Agaricomycetes</taxon>
        <taxon>Agaricomycetidae</taxon>
        <taxon>Agaricales</taxon>
        <taxon>Agaricineae</taxon>
        <taxon>Psathyrellaceae</taxon>
        <taxon>Coprinopsis</taxon>
    </lineage>
</organism>
<proteinExistence type="predicted"/>
<feature type="region of interest" description="Disordered" evidence="1">
    <location>
        <begin position="312"/>
        <end position="377"/>
    </location>
</feature>